<organism evidence="1">
    <name type="scientific">bioreactor metagenome</name>
    <dbReference type="NCBI Taxonomy" id="1076179"/>
    <lineage>
        <taxon>unclassified sequences</taxon>
        <taxon>metagenomes</taxon>
        <taxon>ecological metagenomes</taxon>
    </lineage>
</organism>
<proteinExistence type="predicted"/>
<accession>A0A644WRG1</accession>
<reference evidence="1" key="1">
    <citation type="submission" date="2019-08" db="EMBL/GenBank/DDBJ databases">
        <authorList>
            <person name="Kucharzyk K."/>
            <person name="Murdoch R.W."/>
            <person name="Higgins S."/>
            <person name="Loffler F."/>
        </authorList>
    </citation>
    <scope>NUCLEOTIDE SEQUENCE</scope>
</reference>
<evidence type="ECO:0000313" key="1">
    <source>
        <dbReference type="EMBL" id="MPM06048.1"/>
    </source>
</evidence>
<dbReference type="EMBL" id="VSSQ01001191">
    <property type="protein sequence ID" value="MPM06048.1"/>
    <property type="molecule type" value="Genomic_DNA"/>
</dbReference>
<comment type="caution">
    <text evidence="1">The sequence shown here is derived from an EMBL/GenBank/DDBJ whole genome shotgun (WGS) entry which is preliminary data.</text>
</comment>
<gene>
    <name evidence="1" type="ORF">SDC9_52343</name>
</gene>
<evidence type="ECO:0008006" key="2">
    <source>
        <dbReference type="Google" id="ProtNLM"/>
    </source>
</evidence>
<sequence length="358" mass="40338">MLSTGPVAVDAPCDNRLVKFRRRNLESLGELVVGNVGRDDPANEDEARYFPYRSSMYITEFFQELDTDYQHDGSTRHRWVADVLEEMLAEPHDGPGHPPAVFCRLIDQLMSPADRLNEGPDRPRALAQLNEVLGREGFEAFYGEDNHCYLRHVGTQTVTVLAANPHRPFSKAELERRQLLTAYLDQCSEDDLIEEVLLPLFRQLGYHRITAAGHKDKALEYGKDIWMRYTLPTQHILYFGIQAKKGKLDASGVTKAGNANMAEIHNQALMMLAHEIFDPETNRRVLVDHAFIVAGGEITKAARNWLGNALDASKRSQIMFMDRDDILNLYVVASLPLPEGALPLSPSNPWATRGEAPF</sequence>
<protein>
    <recommendedName>
        <fullName evidence="2">Restriction endonuclease</fullName>
    </recommendedName>
</protein>
<dbReference type="AlphaFoldDB" id="A0A644WRG1"/>
<name>A0A644WRG1_9ZZZZ</name>